<gene>
    <name evidence="1" type="primary">A09g500460.1_BraROA</name>
    <name evidence="1" type="ORF">IGI04_033133</name>
</gene>
<evidence type="ECO:0000313" key="1">
    <source>
        <dbReference type="EMBL" id="KAG5381663.1"/>
    </source>
</evidence>
<evidence type="ECO:0008006" key="3">
    <source>
        <dbReference type="Google" id="ProtNLM"/>
    </source>
</evidence>
<accession>A0ABQ7L535</accession>
<organism evidence="1 2">
    <name type="scientific">Brassica rapa subsp. trilocularis</name>
    <dbReference type="NCBI Taxonomy" id="1813537"/>
    <lineage>
        <taxon>Eukaryota</taxon>
        <taxon>Viridiplantae</taxon>
        <taxon>Streptophyta</taxon>
        <taxon>Embryophyta</taxon>
        <taxon>Tracheophyta</taxon>
        <taxon>Spermatophyta</taxon>
        <taxon>Magnoliopsida</taxon>
        <taxon>eudicotyledons</taxon>
        <taxon>Gunneridae</taxon>
        <taxon>Pentapetalae</taxon>
        <taxon>rosids</taxon>
        <taxon>malvids</taxon>
        <taxon>Brassicales</taxon>
        <taxon>Brassicaceae</taxon>
        <taxon>Brassiceae</taxon>
        <taxon>Brassica</taxon>
    </lineage>
</organism>
<sequence>MNRNRKQPYQLVVAHRRSADHEQTTEHLLLHCPYAAQVWSLIPLAGSFDPGLCLSVSEAAQTSRTWTCLPPSGISSDIFSWVCWNLWTARNKLLFESRPTCAQATATKSLVNAREWLQAQDLANSPQKNTQIQARPPSIPIGTVTCNTDAAWKKESLTAGLAWIFDSASSLTRSDGLLLT</sequence>
<keyword evidence="2" id="KW-1185">Reference proteome</keyword>
<evidence type="ECO:0000313" key="2">
    <source>
        <dbReference type="Proteomes" id="UP000823674"/>
    </source>
</evidence>
<comment type="caution">
    <text evidence="1">The sequence shown here is derived from an EMBL/GenBank/DDBJ whole genome shotgun (WGS) entry which is preliminary data.</text>
</comment>
<reference evidence="1 2" key="1">
    <citation type="submission" date="2021-03" db="EMBL/GenBank/DDBJ databases">
        <authorList>
            <person name="King G.J."/>
            <person name="Bancroft I."/>
            <person name="Baten A."/>
            <person name="Bloomfield J."/>
            <person name="Borpatragohain P."/>
            <person name="He Z."/>
            <person name="Irish N."/>
            <person name="Irwin J."/>
            <person name="Liu K."/>
            <person name="Mauleon R.P."/>
            <person name="Moore J."/>
            <person name="Morris R."/>
            <person name="Ostergaard L."/>
            <person name="Wang B."/>
            <person name="Wells R."/>
        </authorList>
    </citation>
    <scope>NUCLEOTIDE SEQUENCE [LARGE SCALE GENOMIC DNA]</scope>
    <source>
        <strain evidence="1">R-o-18</strain>
        <tissue evidence="1">Leaf</tissue>
    </source>
</reference>
<dbReference type="EMBL" id="JADBGQ010000008">
    <property type="protein sequence ID" value="KAG5381663.1"/>
    <property type="molecule type" value="Genomic_DNA"/>
</dbReference>
<proteinExistence type="predicted"/>
<protein>
    <recommendedName>
        <fullName evidence="3">Reverse transcriptase zinc-binding domain-containing protein</fullName>
    </recommendedName>
</protein>
<dbReference type="Proteomes" id="UP000823674">
    <property type="component" value="Chromosome A09"/>
</dbReference>
<name>A0ABQ7L535_BRACM</name>